<dbReference type="PANTHER" id="PTHR10412:SF11">
    <property type="entry name" value="MANNOSYL-OLIGOSACCHARIDE GLUCOSIDASE"/>
    <property type="match status" value="1"/>
</dbReference>
<feature type="signal peptide" evidence="14">
    <location>
        <begin position="1"/>
        <end position="25"/>
    </location>
</feature>
<keyword evidence="10 12" id="KW-0326">Glycosidase</keyword>
<evidence type="ECO:0000256" key="7">
    <source>
        <dbReference type="ARBA" id="ARBA00022989"/>
    </source>
</evidence>
<dbReference type="InterPro" id="IPR012341">
    <property type="entry name" value="6hp_glycosidase-like_sf"/>
</dbReference>
<evidence type="ECO:0000256" key="4">
    <source>
        <dbReference type="ARBA" id="ARBA00022801"/>
    </source>
</evidence>
<keyword evidence="9 13" id="KW-0325">Glycoprotein</keyword>
<evidence type="ECO:0000256" key="10">
    <source>
        <dbReference type="ARBA" id="ARBA00023295"/>
    </source>
</evidence>
<evidence type="ECO:0000256" key="12">
    <source>
        <dbReference type="RuleBase" id="RU368089"/>
    </source>
</evidence>
<evidence type="ECO:0000256" key="9">
    <source>
        <dbReference type="ARBA" id="ARBA00023180"/>
    </source>
</evidence>
<organism evidence="17 18">
    <name type="scientific">Tothia fuscella</name>
    <dbReference type="NCBI Taxonomy" id="1048955"/>
    <lineage>
        <taxon>Eukaryota</taxon>
        <taxon>Fungi</taxon>
        <taxon>Dikarya</taxon>
        <taxon>Ascomycota</taxon>
        <taxon>Pezizomycotina</taxon>
        <taxon>Dothideomycetes</taxon>
        <taxon>Pleosporomycetidae</taxon>
        <taxon>Venturiales</taxon>
        <taxon>Cylindrosympodiaceae</taxon>
        <taxon>Tothia</taxon>
    </lineage>
</organism>
<dbReference type="GO" id="GO:0004573">
    <property type="term" value="F:Glc3Man9GlcNAc2 oligosaccharide glucosidase activity"/>
    <property type="evidence" value="ECO:0007669"/>
    <property type="project" value="UniProtKB-UniRule"/>
</dbReference>
<dbReference type="Pfam" id="PF03200">
    <property type="entry name" value="Glyco_hydro_63"/>
    <property type="match status" value="1"/>
</dbReference>
<dbReference type="InterPro" id="IPR031335">
    <property type="entry name" value="Glyco_hydro_63_C"/>
</dbReference>
<proteinExistence type="inferred from homology"/>
<comment type="function">
    <text evidence="12">Cleaves the distal alpha 1,2-linked glucose residue from the Glc(3)Man(9)GlcNAc(2) oligosaccharide precursor.</text>
</comment>
<gene>
    <name evidence="17" type="ORF">EJ08DRAFT_581060</name>
</gene>
<evidence type="ECO:0000256" key="5">
    <source>
        <dbReference type="ARBA" id="ARBA00022824"/>
    </source>
</evidence>
<dbReference type="Pfam" id="PF16923">
    <property type="entry name" value="Glyco_hydro_63N"/>
    <property type="match status" value="1"/>
</dbReference>
<accession>A0A9P4P064</accession>
<evidence type="ECO:0000256" key="3">
    <source>
        <dbReference type="ARBA" id="ARBA00022692"/>
    </source>
</evidence>
<name>A0A9P4P064_9PEZI</name>
<evidence type="ECO:0000313" key="17">
    <source>
        <dbReference type="EMBL" id="KAF2434956.1"/>
    </source>
</evidence>
<evidence type="ECO:0000256" key="2">
    <source>
        <dbReference type="ARBA" id="ARBA00010833"/>
    </source>
</evidence>
<evidence type="ECO:0000259" key="16">
    <source>
        <dbReference type="Pfam" id="PF16923"/>
    </source>
</evidence>
<keyword evidence="14" id="KW-0732">Signal</keyword>
<evidence type="ECO:0000256" key="8">
    <source>
        <dbReference type="ARBA" id="ARBA00023136"/>
    </source>
</evidence>
<dbReference type="InterPro" id="IPR004888">
    <property type="entry name" value="Glycoside_hydrolase_63"/>
</dbReference>
<comment type="similarity">
    <text evidence="2 12">Belongs to the glycosyl hydrolase 63 family.</text>
</comment>
<dbReference type="PANTHER" id="PTHR10412">
    <property type="entry name" value="MANNOSYL-OLIGOSACCHARIDE GLUCOSIDASE"/>
    <property type="match status" value="1"/>
</dbReference>
<dbReference type="Gene3D" id="1.50.10.10">
    <property type="match status" value="1"/>
</dbReference>
<evidence type="ECO:0000259" key="15">
    <source>
        <dbReference type="Pfam" id="PF03200"/>
    </source>
</evidence>
<evidence type="ECO:0000256" key="11">
    <source>
        <dbReference type="ARBA" id="ARBA00038888"/>
    </source>
</evidence>
<comment type="caution">
    <text evidence="17">The sequence shown here is derived from an EMBL/GenBank/DDBJ whole genome shotgun (WGS) entry which is preliminary data.</text>
</comment>
<keyword evidence="18" id="KW-1185">Reference proteome</keyword>
<dbReference type="InterPro" id="IPR008928">
    <property type="entry name" value="6-hairpin_glycosidase_sf"/>
</dbReference>
<comment type="subcellular location">
    <subcellularLocation>
        <location evidence="1 12">Endoplasmic reticulum membrane</location>
        <topology evidence="1 12">Single-pass type II membrane protein</topology>
    </subcellularLocation>
</comment>
<dbReference type="GO" id="GO:0006487">
    <property type="term" value="P:protein N-linked glycosylation"/>
    <property type="evidence" value="ECO:0007669"/>
    <property type="project" value="UniProtKB-UniRule"/>
</dbReference>
<dbReference type="AlphaFoldDB" id="A0A9P4P064"/>
<comment type="catalytic activity">
    <reaction evidence="12">
        <text>N(4)-(alpha-D-Glc-(1-&gt;2)-alpha-D-Glc-(1-&gt;3)-alpha-D-Glc-(1-&gt;3)-alpha-D-Man-(1-&gt;2)-alpha-D-Man-(1-&gt;2)-alpha-D-Man-(1-&gt;3)-[alpha-D-Man-(1-&gt;2)-alpha-D-Man-(1-&gt;3)-[alpha-D-Man-(1-&gt;2)-alpha-D-Man-(1-&gt;6)]-alpha-D-Man-(1-&gt;6)]-beta-D-Man-(1-&gt;4)-beta-D-GlcNAc-(1-&gt;4)-beta-D-GlcNAc)-L-asparaginyl-[protein] + H2O = N(4)-(alpha-D-Glc-(1-&gt;3)-alpha-D-Glc-(1-&gt;3)-alpha-D-Man-(1-&gt;2)-alpha-D-Man-(1-&gt;2)-alpha-D-Man-(1-&gt;3)-[alpha-D-Man-(1-&gt;2)-alpha-D-Man-(1-&gt;3)-[alpha-D-Man-(1-&gt;2)-alpha-D-Man-(1-&gt;6)]-alpha-D-Man-(1-&gt;6)]-beta-D-Man-(1-&gt;4)-beta-D-GlcNAc-(1-&gt;4)-beta-D-GlcNAc)-L-asparaginyl-[protein] + beta-D-glucose</text>
        <dbReference type="Rhea" id="RHEA:55988"/>
        <dbReference type="Rhea" id="RHEA-COMP:12806"/>
        <dbReference type="Rhea" id="RHEA-COMP:14355"/>
        <dbReference type="ChEBI" id="CHEBI:15377"/>
        <dbReference type="ChEBI" id="CHEBI:15903"/>
        <dbReference type="ChEBI" id="CHEBI:59082"/>
        <dbReference type="ChEBI" id="CHEBI:132537"/>
        <dbReference type="EC" id="3.2.1.106"/>
    </reaction>
</comment>
<dbReference type="InterPro" id="IPR038518">
    <property type="entry name" value="Glyco_hydro_63N_sf"/>
</dbReference>
<feature type="transmembrane region" description="Helical" evidence="12">
    <location>
        <begin position="795"/>
        <end position="814"/>
    </location>
</feature>
<keyword evidence="7 12" id="KW-1133">Transmembrane helix</keyword>
<reference evidence="17" key="1">
    <citation type="journal article" date="2020" name="Stud. Mycol.">
        <title>101 Dothideomycetes genomes: a test case for predicting lifestyles and emergence of pathogens.</title>
        <authorList>
            <person name="Haridas S."/>
            <person name="Albert R."/>
            <person name="Binder M."/>
            <person name="Bloem J."/>
            <person name="Labutti K."/>
            <person name="Salamov A."/>
            <person name="Andreopoulos B."/>
            <person name="Baker S."/>
            <person name="Barry K."/>
            <person name="Bills G."/>
            <person name="Bluhm B."/>
            <person name="Cannon C."/>
            <person name="Castanera R."/>
            <person name="Culley D."/>
            <person name="Daum C."/>
            <person name="Ezra D."/>
            <person name="Gonzalez J."/>
            <person name="Henrissat B."/>
            <person name="Kuo A."/>
            <person name="Liang C."/>
            <person name="Lipzen A."/>
            <person name="Lutzoni F."/>
            <person name="Magnuson J."/>
            <person name="Mondo S."/>
            <person name="Nolan M."/>
            <person name="Ohm R."/>
            <person name="Pangilinan J."/>
            <person name="Park H.-J."/>
            <person name="Ramirez L."/>
            <person name="Alfaro M."/>
            <person name="Sun H."/>
            <person name="Tritt A."/>
            <person name="Yoshinaga Y."/>
            <person name="Zwiers L.-H."/>
            <person name="Turgeon B."/>
            <person name="Goodwin S."/>
            <person name="Spatafora J."/>
            <person name="Crous P."/>
            <person name="Grigoriev I."/>
        </authorList>
    </citation>
    <scope>NUCLEOTIDE SEQUENCE</scope>
    <source>
        <strain evidence="17">CBS 130266</strain>
    </source>
</reference>
<evidence type="ECO:0000256" key="14">
    <source>
        <dbReference type="SAM" id="SignalP"/>
    </source>
</evidence>
<dbReference type="OrthoDB" id="410058at2759"/>
<dbReference type="Proteomes" id="UP000800235">
    <property type="component" value="Unassembled WGS sequence"/>
</dbReference>
<keyword evidence="5 12" id="KW-0256">Endoplasmic reticulum</keyword>
<dbReference type="EC" id="3.2.1.106" evidence="11 12"/>
<feature type="domain" description="Glycosyl hydrolase family 63 N-terminal" evidence="16">
    <location>
        <begin position="34"/>
        <end position="227"/>
    </location>
</feature>
<comment type="pathway">
    <text evidence="13">Glycan metabolism; N-glycan degradation.</text>
</comment>
<evidence type="ECO:0000313" key="18">
    <source>
        <dbReference type="Proteomes" id="UP000800235"/>
    </source>
</evidence>
<dbReference type="GO" id="GO:0009311">
    <property type="term" value="P:oligosaccharide metabolic process"/>
    <property type="evidence" value="ECO:0007669"/>
    <property type="project" value="UniProtKB-UniRule"/>
</dbReference>
<keyword evidence="6" id="KW-0735">Signal-anchor</keyword>
<dbReference type="SUPFAM" id="SSF48208">
    <property type="entry name" value="Six-hairpin glycosidases"/>
    <property type="match status" value="1"/>
</dbReference>
<feature type="domain" description="Glycosyl hydrolase family 63 C-terminal" evidence="15">
    <location>
        <begin position="278"/>
        <end position="770"/>
    </location>
</feature>
<dbReference type="GO" id="GO:0005789">
    <property type="term" value="C:endoplasmic reticulum membrane"/>
    <property type="evidence" value="ECO:0007669"/>
    <property type="project" value="UniProtKB-SubCell"/>
</dbReference>
<dbReference type="Gene3D" id="2.70.98.110">
    <property type="entry name" value="Glycosyl hydrolase family 63, N-terminal domain"/>
    <property type="match status" value="1"/>
</dbReference>
<evidence type="ECO:0000256" key="13">
    <source>
        <dbReference type="RuleBase" id="RU369107"/>
    </source>
</evidence>
<keyword evidence="8 12" id="KW-0472">Membrane</keyword>
<keyword evidence="4 12" id="KW-0378">Hydrolase</keyword>
<dbReference type="EMBL" id="MU007014">
    <property type="protein sequence ID" value="KAF2434956.1"/>
    <property type="molecule type" value="Genomic_DNA"/>
</dbReference>
<protein>
    <recommendedName>
        <fullName evidence="11 12">Mannosyl-oligosaccharide glucosidase</fullName>
        <ecNumber evidence="11 12">3.2.1.106</ecNumber>
    </recommendedName>
    <alternativeName>
        <fullName evidence="13">Glucosidase I</fullName>
    </alternativeName>
</protein>
<keyword evidence="3 12" id="KW-0812">Transmembrane</keyword>
<evidence type="ECO:0000256" key="1">
    <source>
        <dbReference type="ARBA" id="ARBA00004648"/>
    </source>
</evidence>
<dbReference type="InterPro" id="IPR031631">
    <property type="entry name" value="Glyco_hydro_63N"/>
</dbReference>
<evidence type="ECO:0000256" key="6">
    <source>
        <dbReference type="ARBA" id="ARBA00022968"/>
    </source>
</evidence>
<sequence>MLTLPSKHFPFLLCTLFSICIFAEQSSFPTNSFLLWGPYRSNLYFGVRPRLQKSLLVGLMWAQGEDYESVKKNLRYTCEQGDGMKGYGWRAFDPRNGGVQTVHDPGNHIDITTEFAKAEGGNNGGHWGVRIRGTPRSDAFTNLKTTVVLNFAMENMHGGSDTGLECASLFSKAKIECRGENEELGGFEIHIQDQKQPFSKMYVRSSMVPEENLWDAKSILMAQLRNDSTRSEIPLSSRILALANEPGEGNMHFVQLVFTGSFSFDVLFSSDSAPAEMTSNMLSARIKDALASFSSRFDIVYRTRAPFQPGIYTEFSQSLLSNLLGGIGYFYGNSKVDLSHAPEYNEKTTNFWKETAEAQSRNRPAFTKPAELLTSVPSRPFFPRGFLWDEGFHLLIILDYDMDLAMVIITNWLNLMDDDGWIAREQILGAEARSKVPTEFQTQYPHHGNPPTMYLVLDAFIDRVTGKFPYFGHPSKYVSSALPPQPQAARDFMLRICPLLKRHYEWFRRTQAGDMESYDRPGHSSNEGYRWRGRTPQHTLTSGLDDYPRAIPPHPGELHIDALSWIGSMAGVMESIANFIGGDRQNDASVFADHKVNIQRSIEELHWSEEDQAYCDATIENGKHILICHKGYISLFPFLLGLMGPRNNHLGAVLNLIRDENELWSPHGLRSLSQHDKFYGTDENYWRGPVWININYLALQQLLNLAQSPSPYQQQAQEIYTSLRLNIVSTVFESWQETGFAWEQYNPDTGSGRRTQYFTGWTALVVKILAMPDLSPQSTNQERVIANRIERKGKWESNGLVLFSGLFLILIIVIRRKLLAVWRWRRGWARVSGVDHEA</sequence>
<feature type="chain" id="PRO_5040492643" description="Mannosyl-oligosaccharide glucosidase" evidence="14">
    <location>
        <begin position="26"/>
        <end position="838"/>
    </location>
</feature>